<evidence type="ECO:0000256" key="1">
    <source>
        <dbReference type="SAM" id="SignalP"/>
    </source>
</evidence>
<evidence type="ECO:0000313" key="3">
    <source>
        <dbReference type="Proteomes" id="UP000249447"/>
    </source>
</evidence>
<dbReference type="KEGG" id="lmb:C9I47_0195"/>
<reference evidence="2 3" key="1">
    <citation type="submission" date="2018-05" db="EMBL/GenBank/DDBJ databases">
        <title>The complete genome of Lysobacter maris HZ9B, a marine bacterium antagonistic against terrestrial plant pathogens.</title>
        <authorList>
            <person name="Zhang X.-Q."/>
        </authorList>
    </citation>
    <scope>NUCLEOTIDE SEQUENCE [LARGE SCALE GENOMIC DNA]</scope>
    <source>
        <strain evidence="2 3">HZ9B</strain>
    </source>
</reference>
<dbReference type="AlphaFoldDB" id="A0A2U9T0Q8"/>
<keyword evidence="1" id="KW-0732">Signal</keyword>
<feature type="signal peptide" evidence="1">
    <location>
        <begin position="1"/>
        <end position="19"/>
    </location>
</feature>
<dbReference type="EMBL" id="CP029843">
    <property type="protein sequence ID" value="AWV05921.1"/>
    <property type="molecule type" value="Genomic_DNA"/>
</dbReference>
<feature type="chain" id="PRO_5016178736" evidence="1">
    <location>
        <begin position="20"/>
        <end position="118"/>
    </location>
</feature>
<evidence type="ECO:0000313" key="2">
    <source>
        <dbReference type="EMBL" id="AWV05921.1"/>
    </source>
</evidence>
<proteinExistence type="predicted"/>
<accession>A0A2U9T0Q8</accession>
<keyword evidence="3" id="KW-1185">Reference proteome</keyword>
<organism evidence="2 3">
    <name type="scientific">Marilutibacter maris</name>
    <dbReference type="NCBI Taxonomy" id="1605891"/>
    <lineage>
        <taxon>Bacteria</taxon>
        <taxon>Pseudomonadati</taxon>
        <taxon>Pseudomonadota</taxon>
        <taxon>Gammaproteobacteria</taxon>
        <taxon>Lysobacterales</taxon>
        <taxon>Lysobacteraceae</taxon>
        <taxon>Marilutibacter</taxon>
    </lineage>
</organism>
<sequence>MRRYALLLGIVLAAPAAQAEAPLPANSFADSYGRYAPAGDCTREPRITVAASGLEISVGGTNEHIAQPEAAWSYFGPSYQGIARALFPYTGAERPVIILLNDGEVPGTLRIDPHDRGY</sequence>
<protein>
    <submittedName>
        <fullName evidence="2">Uncharacterized protein</fullName>
    </submittedName>
</protein>
<name>A0A2U9T0Q8_9GAMM</name>
<gene>
    <name evidence="2" type="ORF">C9I47_0195</name>
</gene>
<dbReference type="OrthoDB" id="5986634at2"/>
<dbReference type="Proteomes" id="UP000249447">
    <property type="component" value="Chromosome"/>
</dbReference>
<dbReference type="RefSeq" id="WP_111265112.1">
    <property type="nucleotide sequence ID" value="NZ_CP029843.1"/>
</dbReference>